<evidence type="ECO:0000256" key="4">
    <source>
        <dbReference type="ARBA" id="ARBA00022695"/>
    </source>
</evidence>
<dbReference type="InterPro" id="IPR001126">
    <property type="entry name" value="UmuC"/>
</dbReference>
<dbReference type="InterPro" id="IPR050116">
    <property type="entry name" value="DNA_polymerase-Y"/>
</dbReference>
<gene>
    <name evidence="12" type="primary">dinB</name>
    <name evidence="14" type="ORF">N47_B21070</name>
</gene>
<evidence type="ECO:0000256" key="1">
    <source>
        <dbReference type="ARBA" id="ARBA00010945"/>
    </source>
</evidence>
<dbReference type="AlphaFoldDB" id="E1YE31"/>
<dbReference type="GO" id="GO:0006281">
    <property type="term" value="P:DNA repair"/>
    <property type="evidence" value="ECO:0007669"/>
    <property type="project" value="UniProtKB-UniRule"/>
</dbReference>
<dbReference type="InterPro" id="IPR043128">
    <property type="entry name" value="Rev_trsase/Diguanyl_cyclase"/>
</dbReference>
<dbReference type="GO" id="GO:0009432">
    <property type="term" value="P:SOS response"/>
    <property type="evidence" value="ECO:0007669"/>
    <property type="project" value="TreeGrafter"/>
</dbReference>
<dbReference type="EC" id="2.7.7.7" evidence="12"/>
<accession>E1YE31</accession>
<evidence type="ECO:0000313" key="14">
    <source>
        <dbReference type="EMBL" id="CBX28961.1"/>
    </source>
</evidence>
<feature type="binding site" evidence="12">
    <location>
        <position position="7"/>
    </location>
    <ligand>
        <name>Mg(2+)</name>
        <dbReference type="ChEBI" id="CHEBI:18420"/>
    </ligand>
</feature>
<dbReference type="InterPro" id="IPR017961">
    <property type="entry name" value="DNA_pol_Y-fam_little_finger"/>
</dbReference>
<dbReference type="InterPro" id="IPR036775">
    <property type="entry name" value="DNA_pol_Y-fam_lit_finger_sf"/>
</dbReference>
<dbReference type="EMBL" id="FR695870">
    <property type="protein sequence ID" value="CBX28961.1"/>
    <property type="molecule type" value="Genomic_DNA"/>
</dbReference>
<dbReference type="Gene3D" id="3.30.1490.100">
    <property type="entry name" value="DNA polymerase, Y-family, little finger domain"/>
    <property type="match status" value="1"/>
</dbReference>
<evidence type="ECO:0000256" key="3">
    <source>
        <dbReference type="ARBA" id="ARBA00022679"/>
    </source>
</evidence>
<feature type="domain" description="UmuC" evidence="13">
    <location>
        <begin position="3"/>
        <end position="183"/>
    </location>
</feature>
<dbReference type="Gene3D" id="3.30.70.270">
    <property type="match status" value="1"/>
</dbReference>
<comment type="cofactor">
    <cofactor evidence="12">
        <name>Mg(2+)</name>
        <dbReference type="ChEBI" id="CHEBI:18420"/>
    </cofactor>
    <text evidence="12">Binds 2 magnesium ions per subunit.</text>
</comment>
<dbReference type="PANTHER" id="PTHR11076:SF33">
    <property type="entry name" value="DNA POLYMERASE KAPPA"/>
    <property type="match status" value="1"/>
</dbReference>
<keyword evidence="12" id="KW-0963">Cytoplasm</keyword>
<keyword evidence="9 12" id="KW-0239">DNA-directed DNA polymerase</keyword>
<dbReference type="GO" id="GO:0003684">
    <property type="term" value="F:damaged DNA binding"/>
    <property type="evidence" value="ECO:0007669"/>
    <property type="project" value="InterPro"/>
</dbReference>
<dbReference type="GO" id="GO:0000287">
    <property type="term" value="F:magnesium ion binding"/>
    <property type="evidence" value="ECO:0007669"/>
    <property type="project" value="UniProtKB-UniRule"/>
</dbReference>
<dbReference type="NCBIfam" id="NF002677">
    <property type="entry name" value="PRK02406.1"/>
    <property type="match status" value="1"/>
</dbReference>
<dbReference type="SUPFAM" id="SSF100879">
    <property type="entry name" value="Lesion bypass DNA polymerase (Y-family), little finger domain"/>
    <property type="match status" value="1"/>
</dbReference>
<comment type="subunit">
    <text evidence="12">Monomer.</text>
</comment>
<evidence type="ECO:0000256" key="2">
    <source>
        <dbReference type="ARBA" id="ARBA00022457"/>
    </source>
</evidence>
<evidence type="ECO:0000256" key="9">
    <source>
        <dbReference type="ARBA" id="ARBA00022932"/>
    </source>
</evidence>
<evidence type="ECO:0000256" key="10">
    <source>
        <dbReference type="ARBA" id="ARBA00023204"/>
    </source>
</evidence>
<keyword evidence="5 12" id="KW-0235">DNA replication</keyword>
<dbReference type="GO" id="GO:0003887">
    <property type="term" value="F:DNA-directed DNA polymerase activity"/>
    <property type="evidence" value="ECO:0007669"/>
    <property type="project" value="UniProtKB-UniRule"/>
</dbReference>
<dbReference type="Pfam" id="PF00817">
    <property type="entry name" value="IMS"/>
    <property type="match status" value="1"/>
</dbReference>
<dbReference type="SUPFAM" id="SSF56672">
    <property type="entry name" value="DNA/RNA polymerases"/>
    <property type="match status" value="1"/>
</dbReference>
<keyword evidence="6 12" id="KW-0479">Metal-binding</keyword>
<comment type="similarity">
    <text evidence="1 12">Belongs to the DNA polymerase type-Y family.</text>
</comment>
<feature type="site" description="Substrate discrimination" evidence="12">
    <location>
        <position position="12"/>
    </location>
</feature>
<comment type="subcellular location">
    <subcellularLocation>
        <location evidence="12">Cytoplasm</location>
    </subcellularLocation>
</comment>
<dbReference type="HAMAP" id="MF_01113">
    <property type="entry name" value="DNApol_IV"/>
    <property type="match status" value="1"/>
</dbReference>
<keyword evidence="12" id="KW-0238">DNA-binding</keyword>
<dbReference type="InterPro" id="IPR022880">
    <property type="entry name" value="DNApol_IV"/>
</dbReference>
<dbReference type="PROSITE" id="PS50173">
    <property type="entry name" value="UMUC"/>
    <property type="match status" value="1"/>
</dbReference>
<evidence type="ECO:0000256" key="6">
    <source>
        <dbReference type="ARBA" id="ARBA00022723"/>
    </source>
</evidence>
<evidence type="ECO:0000256" key="11">
    <source>
        <dbReference type="ARBA" id="ARBA00049244"/>
    </source>
</evidence>
<dbReference type="GO" id="GO:0042276">
    <property type="term" value="P:error-prone translesion synthesis"/>
    <property type="evidence" value="ECO:0007669"/>
    <property type="project" value="TreeGrafter"/>
</dbReference>
<keyword evidence="4 12" id="KW-0548">Nucleotidyltransferase</keyword>
<organism evidence="14">
    <name type="scientific">uncultured Desulfobacterium sp</name>
    <dbReference type="NCBI Taxonomy" id="201089"/>
    <lineage>
        <taxon>Bacteria</taxon>
        <taxon>Pseudomonadati</taxon>
        <taxon>Thermodesulfobacteriota</taxon>
        <taxon>Desulfobacteria</taxon>
        <taxon>Desulfobacterales</taxon>
        <taxon>Desulfobacteriaceae</taxon>
        <taxon>Desulfobacterium</taxon>
        <taxon>environmental samples</taxon>
    </lineage>
</organism>
<dbReference type="Gene3D" id="3.40.1170.60">
    <property type="match status" value="1"/>
</dbReference>
<feature type="binding site" evidence="12">
    <location>
        <position position="101"/>
    </location>
    <ligand>
        <name>Mg(2+)</name>
        <dbReference type="ChEBI" id="CHEBI:18420"/>
    </ligand>
</feature>
<dbReference type="NCBIfam" id="NF002751">
    <property type="entry name" value="PRK02794.1"/>
    <property type="match status" value="1"/>
</dbReference>
<keyword evidence="3 12" id="KW-0808">Transferase</keyword>
<protein>
    <recommendedName>
        <fullName evidence="12">DNA polymerase IV</fullName>
        <shortName evidence="12">Pol IV</shortName>
        <ecNumber evidence="12">2.7.7.7</ecNumber>
    </recommendedName>
</protein>
<sequence length="388" mass="43339">MLILHIDMDAFFASVEQLDNRNLTGKCVIVGGLSGRGVVSAANYEARKYGVRSAMPMYLARQKCPHAVFLTPRKNRYSEISKRIMALLETFSPLVEPVSIDEAYVDITGCERLYGAPKHMGLTIKSRIRERIGLSCSIGIAPNKFLAKIASDMNKPDGLTLIEPADAGKFSESIPIDKVPGVGKIKLKDFEKIGVKQLGDIKKYPKDLLMKRFGKFGLRLIELSSGIDNSPVIPYAKSKSVSNETTLDQDTEDKVLLKEFLLKQAADIGMQLRSLNLRAKTLVLKIKHSDFSQVTRSITLKTPTQSSQIIFKQTYILLESYEIKTKIRLIGVAAANLIPTSNPVQIDIFDTYVGKNGKWEQVDRTVDDIKKKFGENILTQIRQKQVKT</sequence>
<evidence type="ECO:0000256" key="5">
    <source>
        <dbReference type="ARBA" id="ARBA00022705"/>
    </source>
</evidence>
<dbReference type="NCBIfam" id="NF010731">
    <property type="entry name" value="PRK14133.1"/>
    <property type="match status" value="1"/>
</dbReference>
<feature type="active site" evidence="12">
    <location>
        <position position="102"/>
    </location>
</feature>
<keyword evidence="7 12" id="KW-0227">DNA damage</keyword>
<name>E1YE31_9BACT</name>
<dbReference type="Pfam" id="PF11799">
    <property type="entry name" value="IMS_C"/>
    <property type="match status" value="1"/>
</dbReference>
<evidence type="ECO:0000259" key="13">
    <source>
        <dbReference type="PROSITE" id="PS50173"/>
    </source>
</evidence>
<evidence type="ECO:0000256" key="8">
    <source>
        <dbReference type="ARBA" id="ARBA00022842"/>
    </source>
</evidence>
<comment type="function">
    <text evidence="12">Poorly processive, error-prone DNA polymerase involved in untargeted mutagenesis. Copies undamaged DNA at stalled replication forks, which arise in vivo from mismatched or misaligned primer ends. These misaligned primers can be extended by PolIV. Exhibits no 3'-5' exonuclease (proofreading) activity. May be involved in translesional synthesis, in conjunction with the beta clamp from PolIII.</text>
</comment>
<evidence type="ECO:0000256" key="7">
    <source>
        <dbReference type="ARBA" id="ARBA00022763"/>
    </source>
</evidence>
<dbReference type="InterPro" id="IPR043502">
    <property type="entry name" value="DNA/RNA_pol_sf"/>
</dbReference>
<keyword evidence="8 12" id="KW-0460">Magnesium</keyword>
<keyword evidence="2 12" id="KW-0515">Mutator protein</keyword>
<proteinExistence type="inferred from homology"/>
<comment type="catalytic activity">
    <reaction evidence="11 12">
        <text>DNA(n) + a 2'-deoxyribonucleoside 5'-triphosphate = DNA(n+1) + diphosphate</text>
        <dbReference type="Rhea" id="RHEA:22508"/>
        <dbReference type="Rhea" id="RHEA-COMP:17339"/>
        <dbReference type="Rhea" id="RHEA-COMP:17340"/>
        <dbReference type="ChEBI" id="CHEBI:33019"/>
        <dbReference type="ChEBI" id="CHEBI:61560"/>
        <dbReference type="ChEBI" id="CHEBI:173112"/>
        <dbReference type="EC" id="2.7.7.7"/>
    </reaction>
</comment>
<dbReference type="PANTHER" id="PTHR11076">
    <property type="entry name" value="DNA REPAIR POLYMERASE UMUC / TRANSFERASE FAMILY MEMBER"/>
    <property type="match status" value="1"/>
</dbReference>
<reference evidence="14" key="1">
    <citation type="journal article" date="2011" name="Environ. Microbiol.">
        <title>Genomic insights into the metabolic potential of the polycyclic aromatic hydrocarbon degrading sulfate-reducing Deltaproteobacterium N47.</title>
        <authorList>
            <person name="Bergmann F."/>
            <person name="Selesi D."/>
            <person name="Weinmaier T."/>
            <person name="Tischler P."/>
            <person name="Rattei T."/>
            <person name="Meckenstock R.U."/>
        </authorList>
    </citation>
    <scope>NUCLEOTIDE SEQUENCE</scope>
</reference>
<dbReference type="GO" id="GO:0005829">
    <property type="term" value="C:cytosol"/>
    <property type="evidence" value="ECO:0007669"/>
    <property type="project" value="TreeGrafter"/>
</dbReference>
<dbReference type="GO" id="GO:0006261">
    <property type="term" value="P:DNA-templated DNA replication"/>
    <property type="evidence" value="ECO:0007669"/>
    <property type="project" value="UniProtKB-UniRule"/>
</dbReference>
<dbReference type="Gene3D" id="1.10.150.20">
    <property type="entry name" value="5' to 3' exonuclease, C-terminal subdomain"/>
    <property type="match status" value="1"/>
</dbReference>
<dbReference type="CDD" id="cd03586">
    <property type="entry name" value="PolY_Pol_IV_kappa"/>
    <property type="match status" value="1"/>
</dbReference>
<evidence type="ECO:0000256" key="12">
    <source>
        <dbReference type="HAMAP-Rule" id="MF_01113"/>
    </source>
</evidence>
<dbReference type="FunFam" id="3.30.1490.100:FF:000004">
    <property type="entry name" value="DNA polymerase IV"/>
    <property type="match status" value="1"/>
</dbReference>
<keyword evidence="10 12" id="KW-0234">DNA repair</keyword>